<reference evidence="1" key="1">
    <citation type="journal article" date="2013" name="Eukaryot. Cell">
        <title>Extremely Reduced Levels of Heterozygosity in the Vertebrate Pathogen Encephalitozoon cuniculi.</title>
        <authorList>
            <person name="Selman M."/>
            <person name="Sak B."/>
            <person name="Kvac M."/>
            <person name="Farinelli L."/>
            <person name="Weiss L.M."/>
            <person name="Corradi N."/>
        </authorList>
    </citation>
    <scope>NUCLEOTIDE SEQUENCE</scope>
</reference>
<dbReference type="VEuPathDB" id="MicrosporidiaDB:AEWD_060930"/>
<gene>
    <name evidence="1" type="ORF">ECU06_0970</name>
</gene>
<dbReference type="AlphaFoldDB" id="M1K466"/>
<evidence type="ECO:0000313" key="1">
    <source>
        <dbReference type="EMBL" id="AGE95708.1"/>
    </source>
</evidence>
<sequence>MNRRHGSFTYRNEGSVQAFGSKENTLLVVTPGKLVEWDRTRRRVAKEVPVDMEVTDVKDFNGRWVLLSKSSVGLLSGSKVEEVTTKGSLDASVVYRDRFLLVGDKEITVIAAMEESVEVRRTRLASDNGVCTCGVAAMNKLFLSFENGKVFVVEEPKVTEILAGRASEMRMDEFQCLIFLKEPIVSINLLGDVLVVSLFNKKVLALSLETKEASFTELLYDIKASTTWNNLIVVCDSRNNVIFLTQGLEVTYGNCLKEEICNILTDGPRLIIGFKVGVVKEYEGDDGAWAELACGVPG</sequence>
<dbReference type="EMBL" id="KC513609">
    <property type="protein sequence ID" value="AGE95708.1"/>
    <property type="molecule type" value="Genomic_DNA"/>
</dbReference>
<name>M1K466_ENCCN</name>
<dbReference type="VEuPathDB" id="MicrosporidiaDB:AEWQ_060900"/>
<organism evidence="1">
    <name type="scientific">Encephalitozoon cuniculi</name>
    <name type="common">Microsporidian parasite</name>
    <dbReference type="NCBI Taxonomy" id="6035"/>
    <lineage>
        <taxon>Eukaryota</taxon>
        <taxon>Fungi</taxon>
        <taxon>Fungi incertae sedis</taxon>
        <taxon>Microsporidia</taxon>
        <taxon>Unikaryonidae</taxon>
        <taxon>Encephalitozoon</taxon>
    </lineage>
</organism>
<proteinExistence type="predicted"/>
<dbReference type="VEuPathDB" id="MicrosporidiaDB:ECU06_0970"/>
<accession>M1K466</accession>
<dbReference type="VEuPathDB" id="MicrosporidiaDB:M970_060910"/>
<dbReference type="VEuPathDB" id="MicrosporidiaDB:AEWR_060910"/>
<protein>
    <submittedName>
        <fullName evidence="1">Uncharacterized protein</fullName>
    </submittedName>
</protein>